<protein>
    <recommendedName>
        <fullName evidence="17">Alternative oxidase</fullName>
        <ecNumber evidence="17">1.-.-.-</ecNumber>
    </recommendedName>
</protein>
<feature type="binding site" evidence="16">
    <location>
        <position position="335"/>
    </location>
    <ligand>
        <name>Fe cation</name>
        <dbReference type="ChEBI" id="CHEBI:24875"/>
        <label>2</label>
    </ligand>
</feature>
<proteinExistence type="inferred from homology"/>
<dbReference type="PANTHER" id="PTHR31803:SF3">
    <property type="entry name" value="ALTERNATIVE OXIDASE"/>
    <property type="match status" value="1"/>
</dbReference>
<evidence type="ECO:0000256" key="5">
    <source>
        <dbReference type="ARBA" id="ARBA00022692"/>
    </source>
</evidence>
<dbReference type="Gene3D" id="1.20.1260.140">
    <property type="entry name" value="Alternative oxidase"/>
    <property type="match status" value="1"/>
</dbReference>
<dbReference type="AlphaFoldDB" id="A0A061ALP7"/>
<feature type="region of interest" description="Disordered" evidence="18">
    <location>
        <begin position="52"/>
        <end position="82"/>
    </location>
</feature>
<keyword evidence="4 17" id="KW-0679">Respiratory chain</keyword>
<keyword evidence="10 19" id="KW-1133">Transmembrane helix</keyword>
<dbReference type="GO" id="GO:0046872">
    <property type="term" value="F:metal ion binding"/>
    <property type="evidence" value="ECO:0007669"/>
    <property type="project" value="UniProtKB-UniRule"/>
</dbReference>
<dbReference type="GO" id="GO:0010230">
    <property type="term" value="P:alternative respiration"/>
    <property type="evidence" value="ECO:0007669"/>
    <property type="project" value="TreeGrafter"/>
</dbReference>
<reference evidence="20" key="1">
    <citation type="journal article" date="2014" name="Genome Announc.">
        <title>Genome sequence of the yeast Cyberlindnera fabianii (Hansenula fabianii).</title>
        <authorList>
            <person name="Freel K.C."/>
            <person name="Sarilar V."/>
            <person name="Neuveglise C."/>
            <person name="Devillers H."/>
            <person name="Friedrich A."/>
            <person name="Schacherer J."/>
        </authorList>
    </citation>
    <scope>NUCLEOTIDE SEQUENCE</scope>
    <source>
        <strain evidence="20">YJS4271</strain>
    </source>
</reference>
<evidence type="ECO:0000256" key="14">
    <source>
        <dbReference type="ARBA" id="ARBA00023136"/>
    </source>
</evidence>
<evidence type="ECO:0000256" key="6">
    <source>
        <dbReference type="ARBA" id="ARBA00022723"/>
    </source>
</evidence>
<keyword evidence="9 17" id="KW-0249">Electron transport</keyword>
<dbReference type="InterPro" id="IPR002680">
    <property type="entry name" value="AOX"/>
</dbReference>
<dbReference type="GO" id="GO:0098803">
    <property type="term" value="C:respiratory chain complex"/>
    <property type="evidence" value="ECO:0007669"/>
    <property type="project" value="UniProtKB-UniRule"/>
</dbReference>
<keyword evidence="6 16" id="KW-0479">Metal-binding</keyword>
<dbReference type="VEuPathDB" id="FungiDB:BON22_4118"/>
<feature type="region of interest" description="Disordered" evidence="18">
    <location>
        <begin position="358"/>
        <end position="387"/>
    </location>
</feature>
<evidence type="ECO:0000256" key="9">
    <source>
        <dbReference type="ARBA" id="ARBA00022982"/>
    </source>
</evidence>
<dbReference type="EC" id="1.-.-.-" evidence="17"/>
<dbReference type="OrthoDB" id="16906at2759"/>
<dbReference type="CDD" id="cd01053">
    <property type="entry name" value="AOX"/>
    <property type="match status" value="1"/>
</dbReference>
<evidence type="ECO:0000256" key="15">
    <source>
        <dbReference type="ARBA" id="ARBA00025285"/>
    </source>
</evidence>
<dbReference type="FunFam" id="1.20.1260.140:FF:000002">
    <property type="entry name" value="Alternative oxidase"/>
    <property type="match status" value="1"/>
</dbReference>
<keyword evidence="14 17" id="KW-0472">Membrane</keyword>
<feature type="binding site" evidence="16">
    <location>
        <position position="226"/>
    </location>
    <ligand>
        <name>Fe cation</name>
        <dbReference type="ChEBI" id="CHEBI:24875"/>
        <label>2</label>
    </ligand>
</feature>
<keyword evidence="7" id="KW-0999">Mitochondrion inner membrane</keyword>
<dbReference type="EMBL" id="LK052887">
    <property type="protein sequence ID" value="CDR38488.1"/>
    <property type="molecule type" value="Genomic_DNA"/>
</dbReference>
<evidence type="ECO:0000313" key="20">
    <source>
        <dbReference type="EMBL" id="CDR38488.1"/>
    </source>
</evidence>
<evidence type="ECO:0000256" key="11">
    <source>
        <dbReference type="ARBA" id="ARBA00023002"/>
    </source>
</evidence>
<dbReference type="PANTHER" id="PTHR31803">
    <property type="entry name" value="ALTERNATIVE OXIDASE"/>
    <property type="match status" value="1"/>
</dbReference>
<evidence type="ECO:0000256" key="12">
    <source>
        <dbReference type="ARBA" id="ARBA00023004"/>
    </source>
</evidence>
<feature type="compositionally biased region" description="Low complexity" evidence="18">
    <location>
        <begin position="52"/>
        <end position="79"/>
    </location>
</feature>
<name>A0A061ALP7_CYBFA</name>
<comment type="cofactor">
    <cofactor evidence="16 17">
        <name>Fe cation</name>
        <dbReference type="ChEBI" id="CHEBI:24875"/>
    </cofactor>
    <text evidence="16 17">Binds 2 iron ions per subunit.</text>
</comment>
<feature type="binding site" evidence="16">
    <location>
        <position position="226"/>
    </location>
    <ligand>
        <name>Fe cation</name>
        <dbReference type="ChEBI" id="CHEBI:24875"/>
        <label>1</label>
    </ligand>
</feature>
<keyword evidence="8" id="KW-0809">Transit peptide</keyword>
<feature type="compositionally biased region" description="Basic and acidic residues" evidence="18">
    <location>
        <begin position="360"/>
        <end position="387"/>
    </location>
</feature>
<evidence type="ECO:0000256" key="3">
    <source>
        <dbReference type="ARBA" id="ARBA00022448"/>
    </source>
</evidence>
<keyword evidence="3" id="KW-0813">Transport</keyword>
<gene>
    <name evidence="20" type="ORF">CYFA0S_02e02234g</name>
</gene>
<feature type="binding site" evidence="16">
    <location>
        <position position="332"/>
    </location>
    <ligand>
        <name>Fe cation</name>
        <dbReference type="ChEBI" id="CHEBI:24875"/>
        <label>2</label>
    </ligand>
</feature>
<keyword evidence="12 16" id="KW-0408">Iron</keyword>
<dbReference type="GO" id="GO:0005743">
    <property type="term" value="C:mitochondrial inner membrane"/>
    <property type="evidence" value="ECO:0007669"/>
    <property type="project" value="UniProtKB-SubCell"/>
</dbReference>
<evidence type="ECO:0000256" key="19">
    <source>
        <dbReference type="SAM" id="Phobius"/>
    </source>
</evidence>
<evidence type="ECO:0000256" key="10">
    <source>
        <dbReference type="ARBA" id="ARBA00022989"/>
    </source>
</evidence>
<evidence type="ECO:0000256" key="2">
    <source>
        <dbReference type="ARBA" id="ARBA00008388"/>
    </source>
</evidence>
<comment type="similarity">
    <text evidence="2 17">Belongs to the alternative oxidase family.</text>
</comment>
<organism evidence="20">
    <name type="scientific">Cyberlindnera fabianii</name>
    <name type="common">Yeast</name>
    <name type="synonym">Hansenula fabianii</name>
    <dbReference type="NCBI Taxonomy" id="36022"/>
    <lineage>
        <taxon>Eukaryota</taxon>
        <taxon>Fungi</taxon>
        <taxon>Dikarya</taxon>
        <taxon>Ascomycota</taxon>
        <taxon>Saccharomycotina</taxon>
        <taxon>Saccharomycetes</taxon>
        <taxon>Phaffomycetales</taxon>
        <taxon>Phaffomycetaceae</taxon>
        <taxon>Cyberlindnera</taxon>
    </lineage>
</organism>
<evidence type="ECO:0000256" key="4">
    <source>
        <dbReference type="ARBA" id="ARBA00022660"/>
    </source>
</evidence>
<comment type="subcellular location">
    <subcellularLocation>
        <location evidence="1">Mitochondrion inner membrane</location>
    </subcellularLocation>
</comment>
<accession>A0A061ALP7</accession>
<evidence type="ECO:0000256" key="16">
    <source>
        <dbReference type="PIRSR" id="PIRSR005229-1"/>
    </source>
</evidence>
<sequence length="387" mass="44389">MSNDRFFHSPHIANMIANSLLKSTVKSSVRIQLLNAKPSVLGTSIFQRLASTSSSSSSTSSAPSSSPSSSPSPSLYPPSGQHKSPFDISTKLICHPTPTDTEFVTHAMFPHPPMETSDCEKVHFEHRDPVTFGDKVADRGTKFCRACFDFVTGYKKPTDVNGELQTWKGTRYEMTEEKWLTRCIFLESIAGVPGMVAAFLRHLKSLRLLKRDKAWIETLLDEAYNERMHLLTFMKLGNPSWFTRFIIYVGQGVFCNLFFLVYLMRPKYCHRFVGYLEEEAVSTYTHLLKDIDAHRLPRFDKVEIPEIAWQYWGDLNEKSSFRDLILRIRADESKHREVNHTLANLNFKEDRNPFAFKQEGLPEDKQPDAHELKNAKGTGWERTELNL</sequence>
<evidence type="ECO:0000256" key="8">
    <source>
        <dbReference type="ARBA" id="ARBA00022946"/>
    </source>
</evidence>
<dbReference type="PhylomeDB" id="A0A061ALP7"/>
<keyword evidence="13" id="KW-0496">Mitochondrion</keyword>
<dbReference type="InterPro" id="IPR038659">
    <property type="entry name" value="AOX_sf"/>
</dbReference>
<evidence type="ECO:0000256" key="7">
    <source>
        <dbReference type="ARBA" id="ARBA00022792"/>
    </source>
</evidence>
<feature type="binding site" evidence="16">
    <location>
        <position position="277"/>
    </location>
    <ligand>
        <name>Fe cation</name>
        <dbReference type="ChEBI" id="CHEBI:24875"/>
        <label>2</label>
    </ligand>
</feature>
<dbReference type="Pfam" id="PF01786">
    <property type="entry name" value="AOX"/>
    <property type="match status" value="1"/>
</dbReference>
<keyword evidence="5 17" id="KW-0812">Transmembrane</keyword>
<feature type="binding site" evidence="16">
    <location>
        <position position="229"/>
    </location>
    <ligand>
        <name>Fe cation</name>
        <dbReference type="ChEBI" id="CHEBI:24875"/>
        <label>1</label>
    </ligand>
</feature>
<feature type="binding site" evidence="16">
    <location>
        <position position="332"/>
    </location>
    <ligand>
        <name>Fe cation</name>
        <dbReference type="ChEBI" id="CHEBI:24875"/>
        <label>1</label>
    </ligand>
</feature>
<evidence type="ECO:0000256" key="18">
    <source>
        <dbReference type="SAM" id="MobiDB-lite"/>
    </source>
</evidence>
<dbReference type="GO" id="GO:0009916">
    <property type="term" value="F:alternative oxidase activity"/>
    <property type="evidence" value="ECO:0007669"/>
    <property type="project" value="UniProtKB-UniRule"/>
</dbReference>
<comment type="function">
    <text evidence="15">Catalyzes cyanide-resistant oxygen consumption. May increase respiration when the cytochrome respiratory pathway is restricted, or in response to low temperatures.</text>
</comment>
<dbReference type="PIRSF" id="PIRSF005229">
    <property type="entry name" value="AOX"/>
    <property type="match status" value="1"/>
</dbReference>
<keyword evidence="11 17" id="KW-0560">Oxidoreductase</keyword>
<feature type="transmembrane region" description="Helical" evidence="19">
    <location>
        <begin position="241"/>
        <end position="263"/>
    </location>
</feature>
<feature type="binding site" evidence="16">
    <location>
        <position position="187"/>
    </location>
    <ligand>
        <name>Fe cation</name>
        <dbReference type="ChEBI" id="CHEBI:24875"/>
        <label>1</label>
    </ligand>
</feature>
<evidence type="ECO:0000256" key="1">
    <source>
        <dbReference type="ARBA" id="ARBA00004273"/>
    </source>
</evidence>
<evidence type="ECO:0000256" key="13">
    <source>
        <dbReference type="ARBA" id="ARBA00023128"/>
    </source>
</evidence>
<evidence type="ECO:0000256" key="17">
    <source>
        <dbReference type="RuleBase" id="RU003779"/>
    </source>
</evidence>